<dbReference type="PANTHER" id="PTHR36735:SF1">
    <property type="entry name" value="TRANSMEMBRANE PROTEIN"/>
    <property type="match status" value="1"/>
</dbReference>
<dbReference type="EMBL" id="KK914309">
    <property type="protein sequence ID" value="KDP42223.1"/>
    <property type="molecule type" value="Genomic_DNA"/>
</dbReference>
<keyword evidence="4" id="KW-1185">Reference proteome</keyword>
<feature type="region of interest" description="Disordered" evidence="1">
    <location>
        <begin position="127"/>
        <end position="168"/>
    </location>
</feature>
<reference evidence="3 4" key="1">
    <citation type="journal article" date="2014" name="PLoS ONE">
        <title>Global Analysis of Gene Expression Profiles in Physic Nut (Jatropha curcas L.) Seedlings Exposed to Salt Stress.</title>
        <authorList>
            <person name="Zhang L."/>
            <person name="Zhang C."/>
            <person name="Wu P."/>
            <person name="Chen Y."/>
            <person name="Li M."/>
            <person name="Jiang H."/>
            <person name="Wu G."/>
        </authorList>
    </citation>
    <scope>NUCLEOTIDE SEQUENCE [LARGE SCALE GENOMIC DNA]</scope>
    <source>
        <strain evidence="4">cv. GZQX0401</strain>
        <tissue evidence="3">Young leaves</tissue>
    </source>
</reference>
<feature type="compositionally biased region" description="Basic residues" evidence="1">
    <location>
        <begin position="139"/>
        <end position="151"/>
    </location>
</feature>
<evidence type="ECO:0000256" key="2">
    <source>
        <dbReference type="SAM" id="Phobius"/>
    </source>
</evidence>
<evidence type="ECO:0008006" key="5">
    <source>
        <dbReference type="Google" id="ProtNLM"/>
    </source>
</evidence>
<dbReference type="Proteomes" id="UP000027138">
    <property type="component" value="Unassembled WGS sequence"/>
</dbReference>
<dbReference type="KEGG" id="jcu:105629931"/>
<keyword evidence="2" id="KW-1133">Transmembrane helix</keyword>
<feature type="compositionally biased region" description="Basic and acidic residues" evidence="1">
    <location>
        <begin position="127"/>
        <end position="138"/>
    </location>
</feature>
<dbReference type="GO" id="GO:0009535">
    <property type="term" value="C:chloroplast thylakoid membrane"/>
    <property type="evidence" value="ECO:0007669"/>
    <property type="project" value="TreeGrafter"/>
</dbReference>
<proteinExistence type="predicted"/>
<organism evidence="3 4">
    <name type="scientific">Jatropha curcas</name>
    <name type="common">Barbados nut</name>
    <dbReference type="NCBI Taxonomy" id="180498"/>
    <lineage>
        <taxon>Eukaryota</taxon>
        <taxon>Viridiplantae</taxon>
        <taxon>Streptophyta</taxon>
        <taxon>Embryophyta</taxon>
        <taxon>Tracheophyta</taxon>
        <taxon>Spermatophyta</taxon>
        <taxon>Magnoliopsida</taxon>
        <taxon>eudicotyledons</taxon>
        <taxon>Gunneridae</taxon>
        <taxon>Pentapetalae</taxon>
        <taxon>rosids</taxon>
        <taxon>fabids</taxon>
        <taxon>Malpighiales</taxon>
        <taxon>Euphorbiaceae</taxon>
        <taxon>Crotonoideae</taxon>
        <taxon>Jatropheae</taxon>
        <taxon>Jatropha</taxon>
    </lineage>
</organism>
<evidence type="ECO:0000313" key="4">
    <source>
        <dbReference type="Proteomes" id="UP000027138"/>
    </source>
</evidence>
<feature type="transmembrane region" description="Helical" evidence="2">
    <location>
        <begin position="94"/>
        <end position="118"/>
    </location>
</feature>
<evidence type="ECO:0000256" key="1">
    <source>
        <dbReference type="SAM" id="MobiDB-lite"/>
    </source>
</evidence>
<protein>
    <recommendedName>
        <fullName evidence="5">Transmembrane protein</fullName>
    </recommendedName>
</protein>
<dbReference type="STRING" id="180498.A0A067L4W0"/>
<dbReference type="PANTHER" id="PTHR36735">
    <property type="entry name" value="TRANSMEMBRANE PROTEIN"/>
    <property type="match status" value="1"/>
</dbReference>
<evidence type="ECO:0000313" key="3">
    <source>
        <dbReference type="EMBL" id="KDP42223.1"/>
    </source>
</evidence>
<keyword evidence="2" id="KW-0812">Transmembrane</keyword>
<keyword evidence="2" id="KW-0472">Membrane</keyword>
<accession>A0A067L4W0</accession>
<dbReference type="OrthoDB" id="1930702at2759"/>
<name>A0A067L4W0_JATCU</name>
<dbReference type="AlphaFoldDB" id="A0A067L4W0"/>
<gene>
    <name evidence="3" type="ORF">JCGZ_02953</name>
</gene>
<sequence length="168" mass="19002">MAMICLSLPPLFPITKPKPSQSCLLTHNLSLPFISLSPPLRPKTTIHFHKIHQRKKTLIWRIYAAPEEALPLDTAPVESNQQIVYTGDDGSSNIISILLFIAFIILSILTVGVIYLGVTDFLEKREKEKLEKEEEAKKKKDGKKRKVRARTGPRGFGQKINEDDDLID</sequence>